<evidence type="ECO:0000256" key="4">
    <source>
        <dbReference type="PROSITE-ProRule" id="PRU01024"/>
    </source>
</evidence>
<organism evidence="8 11">
    <name type="scientific">Latilactobacillus sakei</name>
    <name type="common">Lactobacillus sakei</name>
    <dbReference type="NCBI Taxonomy" id="1599"/>
    <lineage>
        <taxon>Bacteria</taxon>
        <taxon>Bacillati</taxon>
        <taxon>Bacillota</taxon>
        <taxon>Bacilli</taxon>
        <taxon>Lactobacillales</taxon>
        <taxon>Lactobacillaceae</taxon>
        <taxon>Latilactobacillus</taxon>
    </lineage>
</organism>
<dbReference type="InterPro" id="IPR030391">
    <property type="entry name" value="MeTrfase_TrmA_CS"/>
</dbReference>
<dbReference type="Gene3D" id="3.40.50.150">
    <property type="entry name" value="Vaccinia Virus protein VP39"/>
    <property type="match status" value="1"/>
</dbReference>
<dbReference type="AlphaFoldDB" id="A0A094Y0X3"/>
<keyword evidence="1 4" id="KW-0489">Methyltransferase</keyword>
<dbReference type="GO" id="GO:0070475">
    <property type="term" value="P:rRNA base methylation"/>
    <property type="evidence" value="ECO:0007669"/>
    <property type="project" value="TreeGrafter"/>
</dbReference>
<reference evidence="8 11" key="2">
    <citation type="submission" date="2018-02" db="EMBL/GenBank/DDBJ databases">
        <authorList>
            <person name="Rodrigo-Torres L."/>
            <person name="Arahal R. D."/>
            <person name="Lucena T."/>
        </authorList>
    </citation>
    <scope>NUCLEOTIDE SEQUENCE [LARGE SCALE GENOMIC DNA]</scope>
    <source>
        <strain evidence="8 11">CECT 9267</strain>
    </source>
</reference>
<dbReference type="CDD" id="cd02440">
    <property type="entry name" value="AdoMet_MTases"/>
    <property type="match status" value="1"/>
</dbReference>
<dbReference type="RefSeq" id="WP_011375170.1">
    <property type="nucleotide sequence ID" value="NZ_AP017931.1"/>
</dbReference>
<dbReference type="EC" id="2.1.1.190" evidence="9"/>
<dbReference type="SUPFAM" id="SSF50249">
    <property type="entry name" value="Nucleic acid-binding proteins"/>
    <property type="match status" value="1"/>
</dbReference>
<dbReference type="EMBL" id="MKGH01000009">
    <property type="protein sequence ID" value="PKX79295.1"/>
    <property type="molecule type" value="Genomic_DNA"/>
</dbReference>
<dbReference type="FunFam" id="3.40.50.150:FF:000009">
    <property type="entry name" value="23S rRNA (Uracil(1939)-C(5))-methyltransferase RlmD"/>
    <property type="match status" value="1"/>
</dbReference>
<sequence length="463" mass="51535">MPEQTTTNEVEVGQRFPLTIKRIGINGEGIGYYKRKIVFIPGALPEEVVIAEVTTVAPRFIEAKVHKIRQESPQRVTPRDATYGQVGGIELEHLSYPGQLAFKKDMMIQALEKFKPHGYNGYQVTETVGMENPWHYRNKAQFQVRQLGDHLGAGLYAPSSHTLIDLPEFATQTDLTMRIIRTVLKLVEDLGIPVFDEEKNAGILKTIVVRESFSTGEAQLTFITNSPKLPKKYALITAIQAELPEVVSIMQNVNKGKNVLVWGDQTMHLAGQETIMENLNGVQFELTARAFFQLNPVQTAKMYNLVKEALDLTPEDRLVDAYCGVGTIGLSLANQVAEVRGMDTIADSIEAAKHNAEINGIDNVDYAVGAAEDLLPEWLDNGFVPTALVVDPPRTGLDPKLIDAILDSRPLKFVYVSCNPSTLARDLKTLVHTYQVEKIQPLDMFPQTARVEAIVTMRLKRNL</sequence>
<dbReference type="InterPro" id="IPR002792">
    <property type="entry name" value="TRAM_dom"/>
</dbReference>
<dbReference type="EMBL" id="OKRC01000003">
    <property type="protein sequence ID" value="SPE20471.1"/>
    <property type="molecule type" value="Genomic_DNA"/>
</dbReference>
<evidence type="ECO:0000256" key="5">
    <source>
        <dbReference type="PROSITE-ProRule" id="PRU10015"/>
    </source>
</evidence>
<dbReference type="InterPro" id="IPR012340">
    <property type="entry name" value="NA-bd_OB-fold"/>
</dbReference>
<feature type="binding site" evidence="4">
    <location>
        <position position="322"/>
    </location>
    <ligand>
        <name>S-adenosyl-L-methionine</name>
        <dbReference type="ChEBI" id="CHEBI:59789"/>
    </ligand>
</feature>
<evidence type="ECO:0000313" key="11">
    <source>
        <dbReference type="Proteomes" id="UP000239650"/>
    </source>
</evidence>
<dbReference type="Proteomes" id="UP001179858">
    <property type="component" value="Chromosome"/>
</dbReference>
<protein>
    <submittedName>
        <fullName evidence="7">23S rRNA (Uracil(1939)-C(5))-methyltransferase RlmD</fullName>
        <ecNumber evidence="9">2.1.1.190</ecNumber>
    </submittedName>
    <submittedName>
        <fullName evidence="8">23S rRNA (Uracil-C(5))-methyltransferase RlmCD</fullName>
        <ecNumber evidence="8">2.1.1.189</ecNumber>
    </submittedName>
</protein>
<dbReference type="PANTHER" id="PTHR11061:SF45">
    <property type="match status" value="1"/>
</dbReference>
<dbReference type="EC" id="2.1.1.189" evidence="8"/>
<dbReference type="GO" id="GO:0070041">
    <property type="term" value="F:rRNA (uridine-C5-)-methyltransferase activity"/>
    <property type="evidence" value="ECO:0007669"/>
    <property type="project" value="TreeGrafter"/>
</dbReference>
<reference evidence="7 10" key="1">
    <citation type="submission" date="2016-09" db="EMBL/GenBank/DDBJ databases">
        <authorList>
            <person name="Inglin R.C."/>
        </authorList>
    </citation>
    <scope>NUCLEOTIDE SEQUENCE [LARGE SCALE GENOMIC DNA]</scope>
    <source>
        <strain evidence="7 10">RI-517</strain>
    </source>
</reference>
<dbReference type="PROSITE" id="PS01231">
    <property type="entry name" value="TRMA_2"/>
    <property type="match status" value="1"/>
</dbReference>
<dbReference type="PANTHER" id="PTHR11061">
    <property type="entry name" value="RNA M5U METHYLTRANSFERASE"/>
    <property type="match status" value="1"/>
</dbReference>
<name>A0A094Y0X3_LATSK</name>
<dbReference type="OMA" id="SCQWLEK"/>
<dbReference type="EMBL" id="CP122959">
    <property type="protein sequence ID" value="WGI18761.1"/>
    <property type="molecule type" value="Genomic_DNA"/>
</dbReference>
<dbReference type="FunFam" id="2.40.50.1070:FF:000003">
    <property type="entry name" value="23S rRNA (Uracil-5-)-methyltransferase RumA"/>
    <property type="match status" value="1"/>
</dbReference>
<feature type="domain" description="TRAM" evidence="6">
    <location>
        <begin position="9"/>
        <end position="67"/>
    </location>
</feature>
<evidence type="ECO:0000256" key="2">
    <source>
        <dbReference type="ARBA" id="ARBA00022679"/>
    </source>
</evidence>
<dbReference type="Pfam" id="PF05958">
    <property type="entry name" value="tRNA_U5-meth_tr"/>
    <property type="match status" value="1"/>
</dbReference>
<dbReference type="Proteomes" id="UP000239650">
    <property type="component" value="Unassembled WGS sequence"/>
</dbReference>
<dbReference type="NCBIfam" id="TIGR00479">
    <property type="entry name" value="rumA"/>
    <property type="match status" value="1"/>
</dbReference>
<dbReference type="Pfam" id="PF01938">
    <property type="entry name" value="TRAM"/>
    <property type="match status" value="1"/>
</dbReference>
<evidence type="ECO:0000313" key="10">
    <source>
        <dbReference type="Proteomes" id="UP000234349"/>
    </source>
</evidence>
<dbReference type="InterPro" id="IPR029063">
    <property type="entry name" value="SAM-dependent_MTases_sf"/>
</dbReference>
<evidence type="ECO:0000256" key="3">
    <source>
        <dbReference type="ARBA" id="ARBA00022691"/>
    </source>
</evidence>
<feature type="binding site" evidence="4">
    <location>
        <position position="343"/>
    </location>
    <ligand>
        <name>S-adenosyl-L-methionine</name>
        <dbReference type="ChEBI" id="CHEBI:59789"/>
    </ligand>
</feature>
<keyword evidence="3 4" id="KW-0949">S-adenosyl-L-methionine</keyword>
<evidence type="ECO:0000256" key="1">
    <source>
        <dbReference type="ARBA" id="ARBA00022603"/>
    </source>
</evidence>
<feature type="binding site" evidence="4">
    <location>
        <position position="391"/>
    </location>
    <ligand>
        <name>S-adenosyl-L-methionine</name>
        <dbReference type="ChEBI" id="CHEBI:59789"/>
    </ligand>
</feature>
<accession>A0A094Y0X3</accession>
<reference evidence="9" key="3">
    <citation type="submission" date="2023-04" db="EMBL/GenBank/DDBJ databases">
        <title>Novel strain of Lactilactobacillus sakei and use thereof.</title>
        <authorList>
            <person name="Kim S.Y."/>
        </authorList>
    </citation>
    <scope>NUCLEOTIDE SEQUENCE</scope>
    <source>
        <strain evidence="9">HUP1</strain>
    </source>
</reference>
<evidence type="ECO:0000313" key="7">
    <source>
        <dbReference type="EMBL" id="PKX79295.1"/>
    </source>
</evidence>
<dbReference type="FunFam" id="2.40.50.140:FF:000097">
    <property type="entry name" value="23S rRNA (uracil(1939)-C(5))-methyltransferase RlmD"/>
    <property type="match status" value="1"/>
</dbReference>
<keyword evidence="2 4" id="KW-0808">Transferase</keyword>
<dbReference type="SUPFAM" id="SSF53335">
    <property type="entry name" value="S-adenosyl-L-methionine-dependent methyltransferases"/>
    <property type="match status" value="1"/>
</dbReference>
<evidence type="ECO:0000313" key="9">
    <source>
        <dbReference type="EMBL" id="WGI18761.1"/>
    </source>
</evidence>
<dbReference type="InterPro" id="IPR030390">
    <property type="entry name" value="MeTrfase_TrmA_AS"/>
</dbReference>
<feature type="active site" evidence="5">
    <location>
        <position position="418"/>
    </location>
</feature>
<feature type="active site" description="Nucleophile" evidence="4">
    <location>
        <position position="418"/>
    </location>
</feature>
<dbReference type="Gene3D" id="2.40.50.140">
    <property type="entry name" value="Nucleic acid-binding proteins"/>
    <property type="match status" value="1"/>
</dbReference>
<comment type="similarity">
    <text evidence="4">Belongs to the class I-like SAM-binding methyltransferase superfamily. RNA M5U methyltransferase family.</text>
</comment>
<dbReference type="PROSITE" id="PS01230">
    <property type="entry name" value="TRMA_1"/>
    <property type="match status" value="1"/>
</dbReference>
<dbReference type="PROSITE" id="PS51687">
    <property type="entry name" value="SAM_MT_RNA_M5U"/>
    <property type="match status" value="1"/>
</dbReference>
<proteinExistence type="inferred from homology"/>
<dbReference type="GeneID" id="57132390"/>
<dbReference type="InterPro" id="IPR010280">
    <property type="entry name" value="U5_MeTrfase_fam"/>
</dbReference>
<dbReference type="Proteomes" id="UP000234349">
    <property type="component" value="Unassembled WGS sequence"/>
</dbReference>
<gene>
    <name evidence="8" type="primary">rlmCD_2</name>
    <name evidence="9" type="synonym">rlmD</name>
    <name evidence="7" type="ORF">CUR37_02435</name>
    <name evidence="8" type="ORF">LAS9267_00857</name>
    <name evidence="9" type="ORF">QBD03_08395</name>
</gene>
<dbReference type="PROSITE" id="PS50926">
    <property type="entry name" value="TRAM"/>
    <property type="match status" value="1"/>
</dbReference>
<evidence type="ECO:0000259" key="6">
    <source>
        <dbReference type="PROSITE" id="PS50926"/>
    </source>
</evidence>
<dbReference type="Gene3D" id="2.40.50.1070">
    <property type="match status" value="1"/>
</dbReference>
<feature type="binding site" evidence="4">
    <location>
        <position position="293"/>
    </location>
    <ligand>
        <name>S-adenosyl-L-methionine</name>
        <dbReference type="ChEBI" id="CHEBI:59789"/>
    </ligand>
</feature>
<evidence type="ECO:0000313" key="8">
    <source>
        <dbReference type="EMBL" id="SPE20471.1"/>
    </source>
</evidence>